<protein>
    <submittedName>
        <fullName evidence="3">Uncharacterized protein</fullName>
    </submittedName>
</protein>
<evidence type="ECO:0000256" key="2">
    <source>
        <dbReference type="SAM" id="Phobius"/>
    </source>
</evidence>
<dbReference type="EMBL" id="CAJOBC010085383">
    <property type="protein sequence ID" value="CAF4330344.1"/>
    <property type="molecule type" value="Genomic_DNA"/>
</dbReference>
<comment type="caution">
    <text evidence="3">The sequence shown here is derived from an EMBL/GenBank/DDBJ whole genome shotgun (WGS) entry which is preliminary data.</text>
</comment>
<dbReference type="AlphaFoldDB" id="A0A815QAE8"/>
<feature type="compositionally biased region" description="Basic and acidic residues" evidence="1">
    <location>
        <begin position="16"/>
        <end position="28"/>
    </location>
</feature>
<evidence type="ECO:0000313" key="4">
    <source>
        <dbReference type="EMBL" id="CAF4330344.1"/>
    </source>
</evidence>
<accession>A0A815QAE8</accession>
<name>A0A815QAE8_9BILA</name>
<feature type="transmembrane region" description="Helical" evidence="2">
    <location>
        <begin position="133"/>
        <end position="155"/>
    </location>
</feature>
<evidence type="ECO:0000313" key="5">
    <source>
        <dbReference type="Proteomes" id="UP000663829"/>
    </source>
</evidence>
<feature type="region of interest" description="Disordered" evidence="1">
    <location>
        <begin position="1"/>
        <end position="28"/>
    </location>
</feature>
<feature type="transmembrane region" description="Helical" evidence="2">
    <location>
        <begin position="52"/>
        <end position="77"/>
    </location>
</feature>
<reference evidence="3" key="1">
    <citation type="submission" date="2021-02" db="EMBL/GenBank/DDBJ databases">
        <authorList>
            <person name="Nowell W R."/>
        </authorList>
    </citation>
    <scope>NUCLEOTIDE SEQUENCE</scope>
</reference>
<keyword evidence="2" id="KW-0472">Membrane</keyword>
<proteinExistence type="predicted"/>
<feature type="compositionally biased region" description="Basic and acidic residues" evidence="1">
    <location>
        <begin position="1"/>
        <end position="10"/>
    </location>
</feature>
<dbReference type="Proteomes" id="UP000663829">
    <property type="component" value="Unassembled WGS sequence"/>
</dbReference>
<evidence type="ECO:0000313" key="3">
    <source>
        <dbReference type="EMBL" id="CAF1459716.1"/>
    </source>
</evidence>
<feature type="transmembrane region" description="Helical" evidence="2">
    <location>
        <begin position="223"/>
        <end position="251"/>
    </location>
</feature>
<gene>
    <name evidence="3" type="ORF">GPM918_LOCUS35035</name>
    <name evidence="4" type="ORF">SRO942_LOCUS35749</name>
</gene>
<dbReference type="EMBL" id="CAJNOQ010019926">
    <property type="protein sequence ID" value="CAF1459716.1"/>
    <property type="molecule type" value="Genomic_DNA"/>
</dbReference>
<sequence length="258" mass="28977">MPAKERDKGKTQTNEEGNRLDTENTRTGERGTLEIHDLSFDLSKHNENCLKVAFVFMSTCVVAATLVVFFDGLFLIVDDVTTNSKCPLDGEMDCYSRNNTYFFCNSSDTQIDASLGSLTCYRWLKDGTSTVDILNQVGLCAGLIQAFGWLVNLFLRFLFYVFEARKPVIDPFIENSKWWLTFKRKYKHPRLLICWNINSVIFAIVGFPTVLFIPIFAEYVTAITLSILLAAFFISAVALIIFLAGTFATALSTSSVSP</sequence>
<keyword evidence="5" id="KW-1185">Reference proteome</keyword>
<evidence type="ECO:0000256" key="1">
    <source>
        <dbReference type="SAM" id="MobiDB-lite"/>
    </source>
</evidence>
<feature type="transmembrane region" description="Helical" evidence="2">
    <location>
        <begin position="192"/>
        <end position="217"/>
    </location>
</feature>
<keyword evidence="2" id="KW-1133">Transmembrane helix</keyword>
<dbReference type="Proteomes" id="UP000681722">
    <property type="component" value="Unassembled WGS sequence"/>
</dbReference>
<organism evidence="3 5">
    <name type="scientific">Didymodactylos carnosus</name>
    <dbReference type="NCBI Taxonomy" id="1234261"/>
    <lineage>
        <taxon>Eukaryota</taxon>
        <taxon>Metazoa</taxon>
        <taxon>Spiralia</taxon>
        <taxon>Gnathifera</taxon>
        <taxon>Rotifera</taxon>
        <taxon>Eurotatoria</taxon>
        <taxon>Bdelloidea</taxon>
        <taxon>Philodinida</taxon>
        <taxon>Philodinidae</taxon>
        <taxon>Didymodactylos</taxon>
    </lineage>
</organism>
<dbReference type="OrthoDB" id="10009019at2759"/>
<keyword evidence="2" id="KW-0812">Transmembrane</keyword>